<dbReference type="GO" id="GO:0005524">
    <property type="term" value="F:ATP binding"/>
    <property type="evidence" value="ECO:0007669"/>
    <property type="project" value="UniProtKB-KW"/>
</dbReference>
<dbReference type="EMBL" id="FR796432">
    <property type="protein sequence ID" value="CAJ09422.1"/>
    <property type="molecule type" value="Genomic_DNA"/>
</dbReference>
<accession>Q4Q0V9</accession>
<dbReference type="GO" id="GO:0003746">
    <property type="term" value="F:translation elongation factor activity"/>
    <property type="evidence" value="ECO:0007669"/>
    <property type="project" value="UniProtKB-KW"/>
</dbReference>
<dbReference type="GeneID" id="5655755"/>
<name>Q4Q0V9_LEIMA</name>
<evidence type="ECO:0000256" key="6">
    <source>
        <dbReference type="SAM" id="MobiDB-lite"/>
    </source>
</evidence>
<dbReference type="PANTHER" id="PTHR45992">
    <property type="entry name" value="EUKARYOTIC ELONGATION FACTOR 2 KINASE-RELATED"/>
    <property type="match status" value="1"/>
</dbReference>
<dbReference type="InterPro" id="IPR011009">
    <property type="entry name" value="Kinase-like_dom_sf"/>
</dbReference>
<proteinExistence type="predicted"/>
<dbReference type="Proteomes" id="UP000000542">
    <property type="component" value="Chromosome 36"/>
</dbReference>
<dbReference type="Gene3D" id="3.20.200.10">
    <property type="entry name" value="MHCK/EF2 kinase"/>
    <property type="match status" value="3"/>
</dbReference>
<evidence type="ECO:0000256" key="4">
    <source>
        <dbReference type="ARBA" id="ARBA00022777"/>
    </source>
</evidence>
<feature type="region of interest" description="Disordered" evidence="6">
    <location>
        <begin position="79"/>
        <end position="104"/>
    </location>
</feature>
<feature type="compositionally biased region" description="Polar residues" evidence="6">
    <location>
        <begin position="83"/>
        <end position="98"/>
    </location>
</feature>
<dbReference type="SUPFAM" id="SSF56112">
    <property type="entry name" value="Protein kinase-like (PK-like)"/>
    <property type="match status" value="3"/>
</dbReference>
<dbReference type="RefSeq" id="XP_001687039.1">
    <property type="nucleotide sequence ID" value="XM_001686987.1"/>
</dbReference>
<keyword evidence="9" id="KW-1185">Reference proteome</keyword>
<dbReference type="eggNOG" id="ENOG502SK09">
    <property type="taxonomic scope" value="Eukaryota"/>
</dbReference>
<keyword evidence="8" id="KW-0251">Elongation factor</keyword>
<organism evidence="8 9">
    <name type="scientific">Leishmania major</name>
    <dbReference type="NCBI Taxonomy" id="5664"/>
    <lineage>
        <taxon>Eukaryota</taxon>
        <taxon>Discoba</taxon>
        <taxon>Euglenozoa</taxon>
        <taxon>Kinetoplastea</taxon>
        <taxon>Metakinetoplastina</taxon>
        <taxon>Trypanosomatida</taxon>
        <taxon>Trypanosomatidae</taxon>
        <taxon>Leishmaniinae</taxon>
        <taxon>Leishmania</taxon>
    </lineage>
</organism>
<feature type="region of interest" description="Disordered" evidence="6">
    <location>
        <begin position="27"/>
        <end position="49"/>
    </location>
</feature>
<dbReference type="PROSITE" id="PS51158">
    <property type="entry name" value="ALPHA_KINASE"/>
    <property type="match status" value="3"/>
</dbReference>
<dbReference type="KEGG" id="lma:LMJF_36_4550"/>
<reference evidence="8 9" key="1">
    <citation type="journal article" date="2005" name="Science">
        <title>The genome of the kinetoplastid parasite, Leishmania major.</title>
        <authorList>
            <person name="Ivens A.C."/>
            <person name="Peacock C.S."/>
            <person name="Worthey E.A."/>
            <person name="Murphy L."/>
            <person name="Aggarwal G."/>
            <person name="Berriman M."/>
            <person name="Sisk E."/>
            <person name="Rajandream M.A."/>
            <person name="Adlem E."/>
            <person name="Aert R."/>
            <person name="Anupama A."/>
            <person name="Apostolou Z."/>
            <person name="Attipoe P."/>
            <person name="Bason N."/>
            <person name="Bauser C."/>
            <person name="Beck A."/>
            <person name="Beverley S.M."/>
            <person name="Bianchettin G."/>
            <person name="Borzym K."/>
            <person name="Bothe G."/>
            <person name="Bruschi C.V."/>
            <person name="Collins M."/>
            <person name="Cadag E."/>
            <person name="Ciarloni L."/>
            <person name="Clayton C."/>
            <person name="Coulson R.M."/>
            <person name="Cronin A."/>
            <person name="Cruz A.K."/>
            <person name="Davies R.M."/>
            <person name="De Gaudenzi J."/>
            <person name="Dobson D.E."/>
            <person name="Duesterhoeft A."/>
            <person name="Fazelina G."/>
            <person name="Fosker N."/>
            <person name="Frasch A.C."/>
            <person name="Fraser A."/>
            <person name="Fuchs M."/>
            <person name="Gabel C."/>
            <person name="Goble A."/>
            <person name="Goffeau A."/>
            <person name="Harris D."/>
            <person name="Hertz-Fowler C."/>
            <person name="Hilbert H."/>
            <person name="Horn D."/>
            <person name="Huang Y."/>
            <person name="Klages S."/>
            <person name="Knights A."/>
            <person name="Kube M."/>
            <person name="Larke N."/>
            <person name="Litvin L."/>
            <person name="Lord A."/>
            <person name="Louie T."/>
            <person name="Marra M."/>
            <person name="Masuy D."/>
            <person name="Matthews K."/>
            <person name="Michaeli S."/>
            <person name="Mottram J.C."/>
            <person name="Muller-Auer S."/>
            <person name="Munden H."/>
            <person name="Nelson S."/>
            <person name="Norbertczak H."/>
            <person name="Oliver K."/>
            <person name="O'neil S."/>
            <person name="Pentony M."/>
            <person name="Pohl T.M."/>
            <person name="Price C."/>
            <person name="Purnelle B."/>
            <person name="Quail M.A."/>
            <person name="Rabbinowitsch E."/>
            <person name="Reinhardt R."/>
            <person name="Rieger M."/>
            <person name="Rinta J."/>
            <person name="Robben J."/>
            <person name="Robertson L."/>
            <person name="Ruiz J.C."/>
            <person name="Rutter S."/>
            <person name="Saunders D."/>
            <person name="Schafer M."/>
            <person name="Schein J."/>
            <person name="Schwartz D.C."/>
            <person name="Seeger K."/>
            <person name="Seyler A."/>
            <person name="Sharp S."/>
            <person name="Shin H."/>
            <person name="Sivam D."/>
            <person name="Squares R."/>
            <person name="Squares S."/>
            <person name="Tosato V."/>
            <person name="Vogt C."/>
            <person name="Volckaert G."/>
            <person name="Wambutt R."/>
            <person name="Warren T."/>
            <person name="Wedler H."/>
            <person name="Woodward J."/>
            <person name="Zhou S."/>
            <person name="Zimmermann W."/>
            <person name="Smith D.F."/>
            <person name="Blackwell J.M."/>
            <person name="Stuart K.D."/>
            <person name="Barrell B."/>
            <person name="Myler P.J."/>
        </authorList>
    </citation>
    <scope>NUCLEOTIDE SEQUENCE [LARGE SCALE GENOMIC DNA]</scope>
    <source>
        <strain evidence="9">MHOM/IL/81/Friedlin</strain>
    </source>
</reference>
<feature type="domain" description="Alpha-type protein kinase" evidence="7">
    <location>
        <begin position="481"/>
        <end position="721"/>
    </location>
</feature>
<evidence type="ECO:0000313" key="8">
    <source>
        <dbReference type="EMBL" id="CAJ09422.1"/>
    </source>
</evidence>
<feature type="domain" description="Alpha-type protein kinase" evidence="7">
    <location>
        <begin position="862"/>
        <end position="1109"/>
    </location>
</feature>
<dbReference type="VEuPathDB" id="TriTrypDB:LMJFC_360061300"/>
<dbReference type="InterPro" id="IPR051852">
    <property type="entry name" value="Alpha-type_PK"/>
</dbReference>
<dbReference type="InParanoid" id="Q4Q0V9"/>
<reference evidence="8 9" key="2">
    <citation type="journal article" date="2011" name="Genome Res.">
        <title>Chromosome and gene copy number variation allow major structural change between species and strains of Leishmania.</title>
        <authorList>
            <person name="Rogers M.B."/>
            <person name="Hilley J.D."/>
            <person name="Dickens N.J."/>
            <person name="Wilkes J."/>
            <person name="Bates P.A."/>
            <person name="Depledge D.P."/>
            <person name="Harris D."/>
            <person name="Her Y."/>
            <person name="Herzyk P."/>
            <person name="Imamura H."/>
            <person name="Otto T.D."/>
            <person name="Sanders M."/>
            <person name="Seeger K."/>
            <person name="Dujardin J.C."/>
            <person name="Berriman M."/>
            <person name="Smith D.F."/>
            <person name="Hertz-Fowler C."/>
            <person name="Mottram J.C."/>
        </authorList>
    </citation>
    <scope>NUCLEOTIDE SEQUENCE [LARGE SCALE GENOMIC DNA]</scope>
    <source>
        <strain evidence="9">MHOM/IL/81/Friedlin</strain>
    </source>
</reference>
<protein>
    <submittedName>
        <fullName evidence="8">Related to elongation factor-2 kinase efk-1b isoform-like protein</fullName>
    </submittedName>
</protein>
<evidence type="ECO:0000256" key="5">
    <source>
        <dbReference type="ARBA" id="ARBA00022840"/>
    </source>
</evidence>
<gene>
    <name evidence="8" type="ORF">LMJF_36_4550</name>
</gene>
<keyword evidence="3" id="KW-0547">Nucleotide-binding</keyword>
<dbReference type="VEuPathDB" id="TriTrypDB:LMJLV39_360056900"/>
<dbReference type="OMA" id="KMYRRTI"/>
<keyword evidence="2" id="KW-0808">Transferase</keyword>
<keyword evidence="4 8" id="KW-0418">Kinase</keyword>
<dbReference type="VEuPathDB" id="TriTrypDB:LmjF.36.4550"/>
<keyword evidence="5" id="KW-0067">ATP-binding</keyword>
<keyword evidence="8" id="KW-0648">Protein biosynthesis</keyword>
<sequence length="1141" mass="127662">MEKGSLETPSSVNGSFSVVDHDLEKPLHTRCKTNSKATASVARPPRDCADSVRVSRQHKYLDADQVSFGKDATSALWVPNAGGPTSSLRTTDEASSTKGGDGFAMPSPQTCIPTIALARYVRPSSVGDAAPVIVRGHKYVFNNRTRRWLAHHITVRVLHHNRGIHQDKYFATFAVELLDLVKPATPMLAKVYRHNIDLVSETDYYSLGQAQALCEEFARDYTRTAARSHYVKFHLPLLTNRVVVRLDMDSVLDPAIRTARKGFFSYRTQDTRQVMFLMEPNTVACEALGISFASREVDEGKCYSRGDAMWSRDIYRDIADGFSHFTYVRSRMCMVAHGFMRSNGYLLDPLFHTTDSERFTMGDAGRSAMEDWVEGHRCGDTCRALGISNFNNDGECVKTFAACVNPLDTEENHYTDFLRSVRQMRVIVHMDAAEILSDYKTDSAVDTVSESSDWRLTMAVLQPAPVSPAPLKVTCDAVKYVFLPTRAKWMEVPMRLTVSASAVPDTVDGTYAFFAIEEEREGGRPVPMRARFLLRPEARDADYYHFGDAYCVCVTLGQAFREYRASNVCARELDFYAAYAVRVPQANIPDCIKAAVHDSDFFTRTTADSGDVMFVAEPEFQSFSPRCSPNADGVTEDAAGFDDLALRHVVDAFSHFTLHKSGNHLLVCHFKCQGGLLMHPNINTSSGCGFETLNDGQAGIDAWARAHTCNDVCKLLGMEPLPRELKLYDISSSPLMRYIRHVQEHKMGSDEMLELASPSRRMSDAMLPAASDAAARQSETASASSSATASTATAAVASFVRPTPPTSEETMLRPWVKRGCKPSAASAKETAAQRRTLTQEELMRLQSKGIDTKYIIPATRYDLDIDDFTWTPKRIFVRIVNPERGIGQGGMRVCFEVADVDPDTCKESVMVAKMYRRTIKHVVEKDYFMSVTVQKLSSLFAKDFNKERREGRPLLLNVLDSAVIALNRADLSAELLAKRTGFFSYRTEDTERVVFCVEERLLGRFTKYNGNMGEAYPTNECRLSPPAARERTMVFEAVEALSHYSLERSEGGLLVCDMQGVRNDLTDLEVHSYDGQGLDMGNFGARGIEKFALRHRCTSVCKSLNLRNLRDRHFVVTDDVKTKNRFVALFERIKEIGNMEE</sequence>
<evidence type="ECO:0000256" key="1">
    <source>
        <dbReference type="ARBA" id="ARBA00022527"/>
    </source>
</evidence>
<feature type="domain" description="Alpha-type protein kinase" evidence="7">
    <location>
        <begin position="140"/>
        <end position="390"/>
    </location>
</feature>
<evidence type="ECO:0000313" key="9">
    <source>
        <dbReference type="Proteomes" id="UP000000542"/>
    </source>
</evidence>
<evidence type="ECO:0000259" key="7">
    <source>
        <dbReference type="PROSITE" id="PS51158"/>
    </source>
</evidence>
<dbReference type="Pfam" id="PF02816">
    <property type="entry name" value="Alpha_kinase"/>
    <property type="match status" value="3"/>
</dbReference>
<dbReference type="InterPro" id="IPR004166">
    <property type="entry name" value="a-kinase_dom"/>
</dbReference>
<evidence type="ECO:0000256" key="2">
    <source>
        <dbReference type="ARBA" id="ARBA00022679"/>
    </source>
</evidence>
<dbReference type="GO" id="GO:0004674">
    <property type="term" value="F:protein serine/threonine kinase activity"/>
    <property type="evidence" value="ECO:0000318"/>
    <property type="project" value="GO_Central"/>
</dbReference>
<dbReference type="HOGENOM" id="CLU_277795_0_0_1"/>
<dbReference type="SMART" id="SM00811">
    <property type="entry name" value="Alpha_kinase"/>
    <property type="match status" value="3"/>
</dbReference>
<evidence type="ECO:0000256" key="3">
    <source>
        <dbReference type="ARBA" id="ARBA00022741"/>
    </source>
</evidence>
<dbReference type="STRING" id="5664.Q4Q0V9"/>
<dbReference type="AlphaFoldDB" id="Q4Q0V9"/>
<dbReference type="CDD" id="cd04515">
    <property type="entry name" value="Alpha_kinase"/>
    <property type="match status" value="3"/>
</dbReference>
<feature type="region of interest" description="Disordered" evidence="6">
    <location>
        <begin position="767"/>
        <end position="787"/>
    </location>
</feature>
<keyword evidence="1" id="KW-0723">Serine/threonine-protein kinase</keyword>
<dbReference type="GO" id="GO:0031037">
    <property type="term" value="P:myosin II filament disassembly"/>
    <property type="evidence" value="ECO:0000318"/>
    <property type="project" value="GO_Central"/>
</dbReference>
<dbReference type="VEuPathDB" id="TriTrypDB:LMJSD75_360056700"/>
<dbReference type="PANTHER" id="PTHR45992:SF2">
    <property type="entry name" value="EUKARYOTIC ELONGATION FACTOR 2 KINASE"/>
    <property type="match status" value="1"/>
</dbReference>